<protein>
    <submittedName>
        <fullName evidence="1">Uncharacterized protein</fullName>
    </submittedName>
</protein>
<reference evidence="1 2" key="1">
    <citation type="submission" date="2017-12" db="EMBL/GenBank/DDBJ databases">
        <title>Comparative genomics of Botrytis spp.</title>
        <authorList>
            <person name="Valero-Jimenez C.A."/>
            <person name="Tapia P."/>
            <person name="Veloso J."/>
            <person name="Silva-Moreno E."/>
            <person name="Staats M."/>
            <person name="Valdes J.H."/>
            <person name="Van Kan J.A.L."/>
        </authorList>
    </citation>
    <scope>NUCLEOTIDE SEQUENCE [LARGE SCALE GENOMIC DNA]</scope>
    <source>
        <strain evidence="1 2">MUCL3349</strain>
    </source>
</reference>
<dbReference type="AlphaFoldDB" id="A0A4Z1KP93"/>
<sequence length="127" mass="14946">MVLDTLHQGLCKSLDRLTGRDHHASWAKTAVLITIKIWDSPRNDRTPILDFQRWFTESFMSEEDPKPSMRQLDLHDCEIIALHNAVAIYPGETDAEMFSREWSRRERYRFCSMVVQHAKNLNKESRA</sequence>
<accession>A0A4Z1KP93</accession>
<dbReference type="Proteomes" id="UP000297280">
    <property type="component" value="Unassembled WGS sequence"/>
</dbReference>
<name>A0A4Z1KP93_9HELO</name>
<evidence type="ECO:0000313" key="2">
    <source>
        <dbReference type="Proteomes" id="UP000297280"/>
    </source>
</evidence>
<dbReference type="EMBL" id="PQXO01000236">
    <property type="protein sequence ID" value="TGO87278.1"/>
    <property type="molecule type" value="Genomic_DNA"/>
</dbReference>
<keyword evidence="2" id="KW-1185">Reference proteome</keyword>
<organism evidence="1 2">
    <name type="scientific">Botrytis porri</name>
    <dbReference type="NCBI Taxonomy" id="87229"/>
    <lineage>
        <taxon>Eukaryota</taxon>
        <taxon>Fungi</taxon>
        <taxon>Dikarya</taxon>
        <taxon>Ascomycota</taxon>
        <taxon>Pezizomycotina</taxon>
        <taxon>Leotiomycetes</taxon>
        <taxon>Helotiales</taxon>
        <taxon>Sclerotiniaceae</taxon>
        <taxon>Botrytis</taxon>
    </lineage>
</organism>
<evidence type="ECO:0000313" key="1">
    <source>
        <dbReference type="EMBL" id="TGO87278.1"/>
    </source>
</evidence>
<gene>
    <name evidence="1" type="ORF">BPOR_0236g00010</name>
</gene>
<proteinExistence type="predicted"/>
<comment type="caution">
    <text evidence="1">The sequence shown here is derived from an EMBL/GenBank/DDBJ whole genome shotgun (WGS) entry which is preliminary data.</text>
</comment>